<dbReference type="Proteomes" id="UP000694391">
    <property type="component" value="Unplaced"/>
</dbReference>
<name>A0A8C0K893_CANLU</name>
<feature type="compositionally biased region" description="Low complexity" evidence="1">
    <location>
        <begin position="80"/>
        <end position="101"/>
    </location>
</feature>
<evidence type="ECO:0000313" key="3">
    <source>
        <dbReference type="Proteomes" id="UP000694391"/>
    </source>
</evidence>
<dbReference type="AlphaFoldDB" id="A0A8C0K893"/>
<reference evidence="2" key="1">
    <citation type="submission" date="2025-08" db="UniProtKB">
        <authorList>
            <consortium name="Ensembl"/>
        </authorList>
    </citation>
    <scope>IDENTIFICATION</scope>
</reference>
<evidence type="ECO:0000256" key="1">
    <source>
        <dbReference type="SAM" id="MobiDB-lite"/>
    </source>
</evidence>
<organism evidence="2 3">
    <name type="scientific">Canis lupus dingo</name>
    <name type="common">dingo</name>
    <dbReference type="NCBI Taxonomy" id="286419"/>
    <lineage>
        <taxon>Eukaryota</taxon>
        <taxon>Metazoa</taxon>
        <taxon>Chordata</taxon>
        <taxon>Craniata</taxon>
        <taxon>Vertebrata</taxon>
        <taxon>Euteleostomi</taxon>
        <taxon>Mammalia</taxon>
        <taxon>Eutheria</taxon>
        <taxon>Laurasiatheria</taxon>
        <taxon>Carnivora</taxon>
        <taxon>Caniformia</taxon>
        <taxon>Canidae</taxon>
        <taxon>Canis</taxon>
    </lineage>
</organism>
<protein>
    <submittedName>
        <fullName evidence="2">Uncharacterized protein</fullName>
    </submittedName>
</protein>
<keyword evidence="3" id="KW-1185">Reference proteome</keyword>
<sequence>MKGWGVAALSSLQRHGMPAEPQPAPAQRRGAASPHAVCSGPGPDPRGASRVRLRPRGPCSSGGPGLRRSASPSGPAWQVLRAPARPGPARARLAATQALTRPPDPGVLAAEVRRPSGALTPDP</sequence>
<accession>A0A8C0K893</accession>
<proteinExistence type="predicted"/>
<evidence type="ECO:0000313" key="2">
    <source>
        <dbReference type="Ensembl" id="ENSCAFP00020012629.1"/>
    </source>
</evidence>
<feature type="compositionally biased region" description="Low complexity" evidence="1">
    <location>
        <begin position="25"/>
        <end position="34"/>
    </location>
</feature>
<reference evidence="2" key="2">
    <citation type="submission" date="2025-09" db="UniProtKB">
        <authorList>
            <consortium name="Ensembl"/>
        </authorList>
    </citation>
    <scope>IDENTIFICATION</scope>
</reference>
<dbReference type="Ensembl" id="ENSCAFT00020014571.1">
    <property type="protein sequence ID" value="ENSCAFP00020012629.1"/>
    <property type="gene ID" value="ENSCAFG00020010165.1"/>
</dbReference>
<feature type="region of interest" description="Disordered" evidence="1">
    <location>
        <begin position="1"/>
        <end position="123"/>
    </location>
</feature>